<gene>
    <name evidence="3" type="ORF">g.38698</name>
</gene>
<feature type="region of interest" description="Disordered" evidence="1">
    <location>
        <begin position="1485"/>
        <end position="1510"/>
    </location>
</feature>
<sequence length="2211" mass="247027">MDIEEGEIPSDETNDSFTEYRNIRKFSEEGTLSRITPLKGFKPSTKHSKKIGKISHFSEHSSKRSNYDYVHDYTKRKRHKRKSKSARMKSLFDHRSKNITKETVLSQQNKNYLLKKLVSKSAICSVPSATVTQPFQHSLMNKLITAGLAKTQSSVLDIQVQKQSNTLTPKAEETNEDDDSEIEVITPPKKVPPVVTLDSDGEELEVQVQECAHESSVEIINLTGSVENLHGDMQKSENEESVSLLSCNKGYSSDNVSVKCLDSDEVPYTPSSPSSCNSLVENEKQNPELSVESCHTLEVEGNCSNNSHTSQEVTSARLDQYIPPLKIPKLTFGNQISVYSDTFLNNDTEKDISTTCHSDNSSNEQLEPCVGIHQNVEKDYSSGMNISAKEDILSKQNKLNVLNSNTLRIKSNKNNEECILISDKNCNIKSISSEKNLKRKDNSYTNVEVNRQASSCADVSNKSQESDATGTHNVNSITTEQISIIENISSIDKATVNIPFNYCDKKTCDSSFEILEESTNATNNNIGETLEKNLDLTNAQEVFSPLPSYGSKNPLNIDQSFKESSTVKENLTKDVNAIQIEKNHLDLELRTFSSTENEKFELEENTLCDNILQSDDEEDISKLRLIALSTKGKSNQNLNVSKENNNLKETVSQSNTSADDDDYENEEEEVLQLRVAALKSAVIKKHEERKKRGLMVKKRKRGSSGNVDDFAIPSLSGHEDLLSENSMTSKHNELECPRSPETVQGEEDMEIDSDSIGDIIENNNIQKAPQIISDSSTCQPSLPNCDTRSDTSFITYIPPSIPLIPPQPLPPGVDIDYAIICRNESQSQNLCHSTQFPPVLPPPPPPPSLLFPSLLVPPPPPPPPPPPSPPTTCLDTSLPLQLKGSTLDPLPVTNTLQLSVTSNPTYHIENVKADANYSEVVERNEESTSDFLSSKQSFQSQHSKCSNSSDINVNQLRPNLKTIPVLKNLPKKMVTKKIPKKLRKRGKKSKMLNKLKTFEPELLCITNTPASFKSKNKINFKSNKQCNFAIKCTTDTSKEDTKLLINHEKDNVITLCTIDPSLEDNNRTCTQNPDSKDLHKEDIYSDSIDLNTCSEKLTDSNSLEDKSYNLDDEMDLSDMIVLDEVGPESPECKTRIDVDKEYSTAREKDEEDEDTLRVQALTSLSMKTIPIKRNTAFTVPPKSQAKCKSPYHRENYNNRPNLYSREEARLKLENVPMAHRKNINNDLSKYKLNRVVCNEPKRSVVRERESLKVVIPSQSPQLSLLPEASPPMTRFVINVGPDSDSEEEVEWMRRVHIQENPGPPPQVNLDLERSIDLLLMNARQKAGKSQPPPVKQDQTKCVALRPNRCQTPDSKEEEDSDLLDTPLRLLPKKQQEEYQRLKKIIEESESKKKFQQKRVIFNKEIKKSSIPLQHVLTSEASKHKLSTGEIKLISSSKHVENVTDTKGSSFSVACNNSQKQSDHRTKIEHTNKECYENKSFIEEENDKSTLTNNRNIHSSSGNQTESTQTLDTFSDMEKEKKISQFTTKVKDFCFEILESCSTENGNDTIPKSSTKKMSPIDPDTVSCPGSECLNAVNIVEGTLNDLRYKPLVSADKGAEGKNNNTEILTDDHIDASVNKGEIFSSSSHTDTSQCESQNNASSNHSIEKTLVTECHDESMELSTIPTFKDMGLEDITQTCKDHGLNTSKIMEKSEMLSENNGVGVVTHKTLDSVNNTETNVPCDNKIKNDINLTKLLTHVIQKETCNSDEESGTAFEGQTSKSVVSEEEVEYMKSCSMEMSVINTSSFKTASNKPDICSDQKKSTDSEILHSNQLELLNERFILIDELTNMSEAMAQLEREKLQLDEVVAGVSRLRKALRQAETRLSTLHAGTQQLQQNVNAIQQAVTTRYSHIQHLEDSCLHLGHQLHGTDYEMPPTGKELVERKMKLVAEKRNKINAKRKEIKAKRMTLKHPTGLHSKLSQTNNGQTNILPVSSLVTPGNTCAVKSSTLCAPLSIEDEKGTDSTEQEALSFPLLVTGKGETKSPEPEIISSQTSKSGDFSETCPPAESAQSQLSISENTLLNVQCPQKPTMCHISLGNLESLEPKKHSNLNATLNQKTKETFPLKCPINNVISDLSKVVCQKKLSVDQTETITNVQREEINENVPFSNIKNSTTKPSQRSVPRYKSLLRYRSSVTRTVSNAPSSTEAILCPFDLSGKCQDTQCLYLHLPE</sequence>
<evidence type="ECO:0000313" key="3">
    <source>
        <dbReference type="EMBL" id="JAS40899.1"/>
    </source>
</evidence>
<reference evidence="3" key="1">
    <citation type="submission" date="2015-11" db="EMBL/GenBank/DDBJ databases">
        <title>De novo transcriptome assembly of four potential Pierce s Disease insect vectors from Arizona vineyards.</title>
        <authorList>
            <person name="Tassone E.E."/>
        </authorList>
    </citation>
    <scope>NUCLEOTIDE SEQUENCE</scope>
</reference>
<accession>A0A1B6ESI0</accession>
<feature type="compositionally biased region" description="Polar residues" evidence="1">
    <location>
        <begin position="2030"/>
        <end position="2040"/>
    </location>
</feature>
<feature type="region of interest" description="Disordered" evidence="1">
    <location>
        <begin position="37"/>
        <end position="57"/>
    </location>
</feature>
<protein>
    <recommendedName>
        <fullName evidence="2">Putative zinc-finger domain-containing protein</fullName>
    </recommendedName>
</protein>
<proteinExistence type="predicted"/>
<feature type="region of interest" description="Disordered" evidence="1">
    <location>
        <begin position="635"/>
        <end position="663"/>
    </location>
</feature>
<evidence type="ECO:0000259" key="2">
    <source>
        <dbReference type="Pfam" id="PF10650"/>
    </source>
</evidence>
<evidence type="ECO:0000256" key="1">
    <source>
        <dbReference type="SAM" id="MobiDB-lite"/>
    </source>
</evidence>
<name>A0A1B6ESI0_9HEMI</name>
<feature type="region of interest" description="Disordered" evidence="1">
    <location>
        <begin position="2018"/>
        <end position="2047"/>
    </location>
</feature>
<feature type="domain" description="Putative zinc-finger" evidence="2">
    <location>
        <begin position="2190"/>
        <end position="2209"/>
    </location>
</feature>
<dbReference type="InterPro" id="IPR019607">
    <property type="entry name" value="Putative_zinc-finger_domain"/>
</dbReference>
<feature type="region of interest" description="Disordered" evidence="1">
    <location>
        <begin position="1622"/>
        <end position="1645"/>
    </location>
</feature>
<feature type="compositionally biased region" description="Polar residues" evidence="1">
    <location>
        <begin position="1488"/>
        <end position="1510"/>
    </location>
</feature>
<feature type="compositionally biased region" description="Basic residues" evidence="1">
    <location>
        <begin position="44"/>
        <end position="53"/>
    </location>
</feature>
<dbReference type="Pfam" id="PF10650">
    <property type="entry name" value="zf-C3H1"/>
    <property type="match status" value="1"/>
</dbReference>
<dbReference type="PANTHER" id="PTHR42264:SF6">
    <property type="entry name" value="TRANSMEMBRANE PROTEIN"/>
    <property type="match status" value="1"/>
</dbReference>
<dbReference type="PANTHER" id="PTHR42264">
    <property type="entry name" value="EPHRIN_REC_LIKE DOMAIN-CONTAINING PROTEIN"/>
    <property type="match status" value="1"/>
</dbReference>
<feature type="compositionally biased region" description="Polar residues" evidence="1">
    <location>
        <begin position="1623"/>
        <end position="1644"/>
    </location>
</feature>
<dbReference type="EMBL" id="GECZ01028870">
    <property type="protein sequence ID" value="JAS40899.1"/>
    <property type="molecule type" value="Transcribed_RNA"/>
</dbReference>
<organism evidence="3">
    <name type="scientific">Cuerna arida</name>
    <dbReference type="NCBI Taxonomy" id="1464854"/>
    <lineage>
        <taxon>Eukaryota</taxon>
        <taxon>Metazoa</taxon>
        <taxon>Ecdysozoa</taxon>
        <taxon>Arthropoda</taxon>
        <taxon>Hexapoda</taxon>
        <taxon>Insecta</taxon>
        <taxon>Pterygota</taxon>
        <taxon>Neoptera</taxon>
        <taxon>Paraneoptera</taxon>
        <taxon>Hemiptera</taxon>
        <taxon>Auchenorrhyncha</taxon>
        <taxon>Membracoidea</taxon>
        <taxon>Cicadellidae</taxon>
        <taxon>Cicadellinae</taxon>
        <taxon>Proconiini</taxon>
        <taxon>Cuerna</taxon>
    </lineage>
</organism>
<feature type="compositionally biased region" description="Polar residues" evidence="1">
    <location>
        <begin position="635"/>
        <end position="657"/>
    </location>
</feature>
<feature type="region of interest" description="Disordered" evidence="1">
    <location>
        <begin position="832"/>
        <end position="878"/>
    </location>
</feature>
<feature type="region of interest" description="Disordered" evidence="1">
    <location>
        <begin position="728"/>
        <end position="747"/>
    </location>
</feature>
<feature type="region of interest" description="Disordered" evidence="1">
    <location>
        <begin position="454"/>
        <end position="474"/>
    </location>
</feature>
<feature type="compositionally biased region" description="Pro residues" evidence="1">
    <location>
        <begin position="838"/>
        <end position="870"/>
    </location>
</feature>